<comment type="caution">
    <text evidence="2">The sequence shown here is derived from an EMBL/GenBank/DDBJ whole genome shotgun (WGS) entry which is preliminary data.</text>
</comment>
<gene>
    <name evidence="2" type="ORF">IW245_004558</name>
</gene>
<feature type="region of interest" description="Disordered" evidence="1">
    <location>
        <begin position="1"/>
        <end position="56"/>
    </location>
</feature>
<dbReference type="Gene3D" id="1.10.10.10">
    <property type="entry name" value="Winged helix-like DNA-binding domain superfamily/Winged helix DNA-binding domain"/>
    <property type="match status" value="1"/>
</dbReference>
<protein>
    <submittedName>
        <fullName evidence="2">Uncharacterized protein</fullName>
    </submittedName>
</protein>
<dbReference type="EMBL" id="JADOUF010000001">
    <property type="protein sequence ID" value="MBG6138364.1"/>
    <property type="molecule type" value="Genomic_DNA"/>
</dbReference>
<feature type="compositionally biased region" description="Basic and acidic residues" evidence="1">
    <location>
        <begin position="1"/>
        <end position="10"/>
    </location>
</feature>
<organism evidence="2 3">
    <name type="scientific">Longispora fulva</name>
    <dbReference type="NCBI Taxonomy" id="619741"/>
    <lineage>
        <taxon>Bacteria</taxon>
        <taxon>Bacillati</taxon>
        <taxon>Actinomycetota</taxon>
        <taxon>Actinomycetes</taxon>
        <taxon>Micromonosporales</taxon>
        <taxon>Micromonosporaceae</taxon>
        <taxon>Longispora</taxon>
    </lineage>
</organism>
<evidence type="ECO:0000313" key="2">
    <source>
        <dbReference type="EMBL" id="MBG6138364.1"/>
    </source>
</evidence>
<dbReference type="Proteomes" id="UP000622552">
    <property type="component" value="Unassembled WGS sequence"/>
</dbReference>
<accession>A0A8J7KKP1</accession>
<evidence type="ECO:0000256" key="1">
    <source>
        <dbReference type="SAM" id="MobiDB-lite"/>
    </source>
</evidence>
<dbReference type="AlphaFoldDB" id="A0A8J7KKP1"/>
<evidence type="ECO:0000313" key="3">
    <source>
        <dbReference type="Proteomes" id="UP000622552"/>
    </source>
</evidence>
<proteinExistence type="predicted"/>
<reference evidence="2" key="1">
    <citation type="submission" date="2020-11" db="EMBL/GenBank/DDBJ databases">
        <title>Sequencing the genomes of 1000 actinobacteria strains.</title>
        <authorList>
            <person name="Klenk H.-P."/>
        </authorList>
    </citation>
    <scope>NUCLEOTIDE SEQUENCE</scope>
    <source>
        <strain evidence="2">DSM 45356</strain>
    </source>
</reference>
<dbReference type="InterPro" id="IPR036388">
    <property type="entry name" value="WH-like_DNA-bd_sf"/>
</dbReference>
<name>A0A8J7KKP1_9ACTN</name>
<keyword evidence="3" id="KW-1185">Reference proteome</keyword>
<sequence length="295" mass="31905">MRTCTGRKENGIGQPRTRGRAPGPVSQCVPPITPEPASQPAGATADGGGEGDGADIGDDELALVATECALTDRDRDAGRRMADAELAMRIRTHGVEGLDYQVFAAEAARYGIAVFRVWLATGHAYRLAALRNRSVTRPKRPLDPDDLISLAGLIVAEGLKYFTRSALTGGGWNPDGGASLKTYFIGACLLRFKDAHEAWKPEPPAGPDLDLLPAHLHPTCADPADEVVVARMVWDAWELHPPQTRRILLLHAAGLTHREIAEEIGHGLTEDAVEIRLRRVRHTHTHTDRKDNAGA</sequence>
<dbReference type="RefSeq" id="WP_197005136.1">
    <property type="nucleotide sequence ID" value="NZ_BONS01000017.1"/>
</dbReference>